<dbReference type="Gene3D" id="3.10.450.50">
    <property type="match status" value="2"/>
</dbReference>
<gene>
    <name evidence="2" type="ORF">HR45_11295</name>
</gene>
<dbReference type="EMBL" id="JPEO01000007">
    <property type="protein sequence ID" value="KFZ37256.1"/>
    <property type="molecule type" value="Genomic_DNA"/>
</dbReference>
<dbReference type="eggNOG" id="ENOG502ZCH1">
    <property type="taxonomic scope" value="Bacteria"/>
</dbReference>
<name>A0A094JXU7_9GAMM</name>
<reference evidence="2 3" key="1">
    <citation type="submission" date="2014-06" db="EMBL/GenBank/DDBJ databases">
        <title>Shewanella sp. YQH10.</title>
        <authorList>
            <person name="Liu Y."/>
            <person name="Zeng R."/>
        </authorList>
    </citation>
    <scope>NUCLEOTIDE SEQUENCE [LARGE SCALE GENOMIC DNA]</scope>
    <source>
        <strain evidence="2 3">YQH10</strain>
    </source>
</reference>
<evidence type="ECO:0000313" key="2">
    <source>
        <dbReference type="EMBL" id="KFZ37256.1"/>
    </source>
</evidence>
<organism evidence="2 3">
    <name type="scientific">Shewanella mangrovi</name>
    <dbReference type="NCBI Taxonomy" id="1515746"/>
    <lineage>
        <taxon>Bacteria</taxon>
        <taxon>Pseudomonadati</taxon>
        <taxon>Pseudomonadota</taxon>
        <taxon>Gammaproteobacteria</taxon>
        <taxon>Alteromonadales</taxon>
        <taxon>Shewanellaceae</taxon>
        <taxon>Shewanella</taxon>
    </lineage>
</organism>
<comment type="caution">
    <text evidence="2">The sequence shown here is derived from an EMBL/GenBank/DDBJ whole genome shotgun (WGS) entry which is preliminary data.</text>
</comment>
<dbReference type="CDD" id="cd00531">
    <property type="entry name" value="NTF2_like"/>
    <property type="match status" value="1"/>
</dbReference>
<dbReference type="RefSeq" id="WP_037442927.1">
    <property type="nucleotide sequence ID" value="NZ_JPEO01000007.1"/>
</dbReference>
<accession>A0A094JXU7</accession>
<proteinExistence type="predicted"/>
<dbReference type="SUPFAM" id="SSF54427">
    <property type="entry name" value="NTF2-like"/>
    <property type="match status" value="2"/>
</dbReference>
<evidence type="ECO:0000313" key="3">
    <source>
        <dbReference type="Proteomes" id="UP000029264"/>
    </source>
</evidence>
<feature type="domain" description="SnoaL-like" evidence="1">
    <location>
        <begin position="181"/>
        <end position="298"/>
    </location>
</feature>
<dbReference type="Proteomes" id="UP000029264">
    <property type="component" value="Unassembled WGS sequence"/>
</dbReference>
<dbReference type="InterPro" id="IPR037401">
    <property type="entry name" value="SnoaL-like"/>
</dbReference>
<keyword evidence="3" id="KW-1185">Reference proteome</keyword>
<protein>
    <recommendedName>
        <fullName evidence="1">SnoaL-like domain-containing protein</fullName>
    </recommendedName>
</protein>
<dbReference type="STRING" id="1515746.HR45_11295"/>
<dbReference type="InterPro" id="IPR032710">
    <property type="entry name" value="NTF2-like_dom_sf"/>
</dbReference>
<evidence type="ECO:0000259" key="1">
    <source>
        <dbReference type="Pfam" id="PF13577"/>
    </source>
</evidence>
<sequence length="322" mass="36113">MDVTESNKDKLALASIMTQFTDAWFAGNSQAMAQLLADDSQLFSSQHGCASGARAMTDLLMQDANNKPFYGQMTNRYIGVEGDNAAASCYVYGIFQADNRTFFIFGAALVFRFSRQQQWQLDELRLQVNWTHGNNSLVPHWRKPPGQNGWQMGDDAPVIVSELHSPWALLPNAAAADSLSEALAELYYRYSFAVDQNDMGLLVSAYSEDIAGGFAPVGNLNGREQVIGILKSFRHLATLWQHFAEVVKVEDEGDGLHAKFIVARIIPERAVDELGRKLYGAHYQLRARRQHNGQWQICWTDYRPGWFSEHQLPEFDVGNATA</sequence>
<dbReference type="OrthoDB" id="2860904at2"/>
<dbReference type="Pfam" id="PF13577">
    <property type="entry name" value="SnoaL_4"/>
    <property type="match status" value="1"/>
</dbReference>
<dbReference type="AlphaFoldDB" id="A0A094JXU7"/>